<evidence type="ECO:0000313" key="3">
    <source>
        <dbReference type="Proteomes" id="UP000008021"/>
    </source>
</evidence>
<dbReference type="EnsemblPlants" id="OMERI11G10590.1">
    <property type="protein sequence ID" value="OMERI11G10590.1"/>
    <property type="gene ID" value="OMERI11G10590"/>
</dbReference>
<dbReference type="HOGENOM" id="CLU_1838326_0_0_1"/>
<feature type="compositionally biased region" description="Basic residues" evidence="1">
    <location>
        <begin position="69"/>
        <end position="86"/>
    </location>
</feature>
<accession>A0A0E0F5G8</accession>
<proteinExistence type="predicted"/>
<protein>
    <submittedName>
        <fullName evidence="2">Uncharacterized protein</fullName>
    </submittedName>
</protein>
<evidence type="ECO:0000313" key="2">
    <source>
        <dbReference type="EnsemblPlants" id="OMERI11G10590.1"/>
    </source>
</evidence>
<sequence>MGVTPRERRRSAARFLDEERMEVRERGGELMSLSDASSHLGRCVLRPHPIKRRRNGAQTSSGSTLIIHRRSRRRGFNHVRGHHQKRMGNEEGRRGSKSVALTQVESGGVVLAVVFFPSRRVRLPSHEGRGFQPSNRTSCI</sequence>
<dbReference type="Proteomes" id="UP000008021">
    <property type="component" value="Chromosome 11"/>
</dbReference>
<feature type="region of interest" description="Disordered" evidence="1">
    <location>
        <begin position="69"/>
        <end position="98"/>
    </location>
</feature>
<evidence type="ECO:0000256" key="1">
    <source>
        <dbReference type="SAM" id="MobiDB-lite"/>
    </source>
</evidence>
<dbReference type="AlphaFoldDB" id="A0A0E0F5G8"/>
<organism evidence="2">
    <name type="scientific">Oryza meridionalis</name>
    <dbReference type="NCBI Taxonomy" id="40149"/>
    <lineage>
        <taxon>Eukaryota</taxon>
        <taxon>Viridiplantae</taxon>
        <taxon>Streptophyta</taxon>
        <taxon>Embryophyta</taxon>
        <taxon>Tracheophyta</taxon>
        <taxon>Spermatophyta</taxon>
        <taxon>Magnoliopsida</taxon>
        <taxon>Liliopsida</taxon>
        <taxon>Poales</taxon>
        <taxon>Poaceae</taxon>
        <taxon>BOP clade</taxon>
        <taxon>Oryzoideae</taxon>
        <taxon>Oryzeae</taxon>
        <taxon>Oryzinae</taxon>
        <taxon>Oryza</taxon>
    </lineage>
</organism>
<reference evidence="2" key="1">
    <citation type="submission" date="2015-04" db="UniProtKB">
        <authorList>
            <consortium name="EnsemblPlants"/>
        </authorList>
    </citation>
    <scope>IDENTIFICATION</scope>
</reference>
<reference evidence="2" key="2">
    <citation type="submission" date="2018-05" db="EMBL/GenBank/DDBJ databases">
        <title>OmerRS3 (Oryza meridionalis Reference Sequence Version 3).</title>
        <authorList>
            <person name="Zhang J."/>
            <person name="Kudrna D."/>
            <person name="Lee S."/>
            <person name="Talag J."/>
            <person name="Welchert J."/>
            <person name="Wing R.A."/>
        </authorList>
    </citation>
    <scope>NUCLEOTIDE SEQUENCE [LARGE SCALE GENOMIC DNA]</scope>
    <source>
        <strain evidence="2">cv. OR44</strain>
    </source>
</reference>
<name>A0A0E0F5G8_9ORYZ</name>
<dbReference type="Gramene" id="OMERI11G10590.1">
    <property type="protein sequence ID" value="OMERI11G10590.1"/>
    <property type="gene ID" value="OMERI11G10590"/>
</dbReference>
<keyword evidence="3" id="KW-1185">Reference proteome</keyword>